<dbReference type="AlphaFoldDB" id="A0A239FE58"/>
<dbReference type="Gene3D" id="1.20.120.450">
    <property type="entry name" value="dinb family like domain"/>
    <property type="match status" value="1"/>
</dbReference>
<organism evidence="2 3">
    <name type="scientific">Pontibacter ummariensis</name>
    <dbReference type="NCBI Taxonomy" id="1610492"/>
    <lineage>
        <taxon>Bacteria</taxon>
        <taxon>Pseudomonadati</taxon>
        <taxon>Bacteroidota</taxon>
        <taxon>Cytophagia</taxon>
        <taxon>Cytophagales</taxon>
        <taxon>Hymenobacteraceae</taxon>
        <taxon>Pontibacter</taxon>
    </lineage>
</organism>
<dbReference type="InterPro" id="IPR024775">
    <property type="entry name" value="DinB-like"/>
</dbReference>
<sequence>MNTAVYSHIQLMNPKLEEKYLRLEKCRNMLLDELEGLDDALLNSPPAEGKWSINQTMAHLVLVERRMLDYVQYKLKQQEAFPEASFSQGLKSLLLKLALQSGKKFKAPDVVATVPDNIALATLRQEWDEVRFRLEDLLTELPVHLLNKCLFKHPVAGPLTMFQTLTFVQDHFNHHLRQIQQQKQRLLV</sequence>
<proteinExistence type="predicted"/>
<feature type="domain" description="DinB-like" evidence="1">
    <location>
        <begin position="22"/>
        <end position="179"/>
    </location>
</feature>
<dbReference type="Pfam" id="PF12867">
    <property type="entry name" value="DinB_2"/>
    <property type="match status" value="1"/>
</dbReference>
<dbReference type="SUPFAM" id="SSF109854">
    <property type="entry name" value="DinB/YfiT-like putative metalloenzymes"/>
    <property type="match status" value="1"/>
</dbReference>
<dbReference type="Proteomes" id="UP000198432">
    <property type="component" value="Unassembled WGS sequence"/>
</dbReference>
<evidence type="ECO:0000313" key="3">
    <source>
        <dbReference type="Proteomes" id="UP000198432"/>
    </source>
</evidence>
<reference evidence="3" key="1">
    <citation type="submission" date="2017-06" db="EMBL/GenBank/DDBJ databases">
        <authorList>
            <person name="Varghese N."/>
            <person name="Submissions S."/>
        </authorList>
    </citation>
    <scope>NUCLEOTIDE SEQUENCE [LARGE SCALE GENOMIC DNA]</scope>
    <source>
        <strain evidence="3">NKM1</strain>
    </source>
</reference>
<evidence type="ECO:0000313" key="2">
    <source>
        <dbReference type="EMBL" id="SNS55199.1"/>
    </source>
</evidence>
<dbReference type="EMBL" id="FZOQ01000008">
    <property type="protein sequence ID" value="SNS55199.1"/>
    <property type="molecule type" value="Genomic_DNA"/>
</dbReference>
<name>A0A239FE58_9BACT</name>
<dbReference type="InterPro" id="IPR034660">
    <property type="entry name" value="DinB/YfiT-like"/>
</dbReference>
<evidence type="ECO:0000259" key="1">
    <source>
        <dbReference type="Pfam" id="PF12867"/>
    </source>
</evidence>
<dbReference type="RefSeq" id="WP_245842479.1">
    <property type="nucleotide sequence ID" value="NZ_FZOQ01000008.1"/>
</dbReference>
<accession>A0A239FE58</accession>
<keyword evidence="3" id="KW-1185">Reference proteome</keyword>
<gene>
    <name evidence="2" type="ORF">SAMN06296052_108147</name>
</gene>
<protein>
    <submittedName>
        <fullName evidence="2">DinB superfamily protein</fullName>
    </submittedName>
</protein>